<protein>
    <submittedName>
        <fullName evidence="2">Methyltransferase domain-containing protein</fullName>
    </submittedName>
</protein>
<proteinExistence type="predicted"/>
<accession>A0A846HFN7</accession>
<dbReference type="PROSITE" id="PS50123">
    <property type="entry name" value="CHER"/>
    <property type="match status" value="1"/>
</dbReference>
<dbReference type="SUPFAM" id="SSF53335">
    <property type="entry name" value="S-adenosyl-L-methionine-dependent methyltransferases"/>
    <property type="match status" value="1"/>
</dbReference>
<dbReference type="Pfam" id="PF01739">
    <property type="entry name" value="CheR"/>
    <property type="match status" value="1"/>
</dbReference>
<dbReference type="EMBL" id="JTCM02000088">
    <property type="protein sequence ID" value="NEU75943.1"/>
    <property type="molecule type" value="Genomic_DNA"/>
</dbReference>
<evidence type="ECO:0000259" key="1">
    <source>
        <dbReference type="PROSITE" id="PS50123"/>
    </source>
</evidence>
<keyword evidence="2" id="KW-0808">Transferase</keyword>
<evidence type="ECO:0000313" key="3">
    <source>
        <dbReference type="Proteomes" id="UP000031549"/>
    </source>
</evidence>
<dbReference type="PANTHER" id="PTHR24422:SF10">
    <property type="entry name" value="CHEMOTAXIS PROTEIN METHYLTRANSFERASE 2"/>
    <property type="match status" value="1"/>
</dbReference>
<keyword evidence="2" id="KW-0489">Methyltransferase</keyword>
<evidence type="ECO:0000313" key="2">
    <source>
        <dbReference type="EMBL" id="NEU75943.1"/>
    </source>
</evidence>
<dbReference type="PANTHER" id="PTHR24422">
    <property type="entry name" value="CHEMOTAXIS PROTEIN METHYLTRANSFERASE"/>
    <property type="match status" value="1"/>
</dbReference>
<dbReference type="Gene3D" id="3.40.50.150">
    <property type="entry name" value="Vaccinia Virus protein VP39"/>
    <property type="match status" value="1"/>
</dbReference>
<organism evidence="2 3">
    <name type="scientific">Hassallia byssoidea VB512170</name>
    <dbReference type="NCBI Taxonomy" id="1304833"/>
    <lineage>
        <taxon>Bacteria</taxon>
        <taxon>Bacillati</taxon>
        <taxon>Cyanobacteriota</taxon>
        <taxon>Cyanophyceae</taxon>
        <taxon>Nostocales</taxon>
        <taxon>Tolypothrichaceae</taxon>
        <taxon>Hassallia</taxon>
    </lineage>
</organism>
<dbReference type="PRINTS" id="PR00996">
    <property type="entry name" value="CHERMTFRASE"/>
</dbReference>
<dbReference type="AlphaFoldDB" id="A0A846HFN7"/>
<feature type="domain" description="CheR-type methyltransferase" evidence="1">
    <location>
        <begin position="1"/>
        <end position="258"/>
    </location>
</feature>
<gene>
    <name evidence="2" type="ORF">PI95_026145</name>
</gene>
<dbReference type="InterPro" id="IPR000780">
    <property type="entry name" value="CheR_MeTrfase"/>
</dbReference>
<dbReference type="GO" id="GO:0032259">
    <property type="term" value="P:methylation"/>
    <property type="evidence" value="ECO:0007669"/>
    <property type="project" value="UniProtKB-KW"/>
</dbReference>
<name>A0A846HFN7_9CYAN</name>
<sequence>MSKAEFLSVELTEAFVKLIAQQTGLEIRERDQADLSEKIFFRMKAINILFPEEYYQLLGYSTIQSYQEWHRLVLLLTNLESYFFRDKEQFNLLRDRILPELIERQQNKKTLRICSAGCSSGEEPLSLAIVLKELIPNPEQWNLMILGVDINQEALKKAKQGIYTPWSLRSIDPEIMQRYFLHFNNQYYLDMQIQQMVKFKYINLVKDAFHEHNEMRDIDLIICRNVFIYFEASAIAKVLDKFNHILQPSGYLIAGHTELCGQDLSHFETKLFPESLVYIKKSV</sequence>
<dbReference type="Proteomes" id="UP000031549">
    <property type="component" value="Unassembled WGS sequence"/>
</dbReference>
<keyword evidence="3" id="KW-1185">Reference proteome</keyword>
<dbReference type="SMART" id="SM00138">
    <property type="entry name" value="MeTrc"/>
    <property type="match status" value="1"/>
</dbReference>
<reference evidence="2 3" key="1">
    <citation type="journal article" date="2015" name="Genome Announc.">
        <title>Draft Genome Sequence of Cyanobacterium Hassallia byssoidea Strain VB512170, Isolated from Monuments in India.</title>
        <authorList>
            <person name="Singh D."/>
            <person name="Chandrababunaidu M.M."/>
            <person name="Panda A."/>
            <person name="Sen D."/>
            <person name="Bhattacharyya S."/>
            <person name="Adhikary S.P."/>
            <person name="Tripathy S."/>
        </authorList>
    </citation>
    <scope>NUCLEOTIDE SEQUENCE [LARGE SCALE GENOMIC DNA]</scope>
    <source>
        <strain evidence="2 3">VB512170</strain>
    </source>
</reference>
<dbReference type="InterPro" id="IPR029063">
    <property type="entry name" value="SAM-dependent_MTases_sf"/>
</dbReference>
<dbReference type="InterPro" id="IPR050903">
    <property type="entry name" value="Bact_Chemotaxis_MeTrfase"/>
</dbReference>
<dbReference type="InterPro" id="IPR022642">
    <property type="entry name" value="CheR_C"/>
</dbReference>
<comment type="caution">
    <text evidence="2">The sequence shown here is derived from an EMBL/GenBank/DDBJ whole genome shotgun (WGS) entry which is preliminary data.</text>
</comment>
<dbReference type="GO" id="GO:0008757">
    <property type="term" value="F:S-adenosylmethionine-dependent methyltransferase activity"/>
    <property type="evidence" value="ECO:0007669"/>
    <property type="project" value="InterPro"/>
</dbReference>
<dbReference type="RefSeq" id="WP_039748145.1">
    <property type="nucleotide sequence ID" value="NZ_JTCM02000088.1"/>
</dbReference>